<comment type="caution">
    <text evidence="1">The sequence shown here is derived from an EMBL/GenBank/DDBJ whole genome shotgun (WGS) entry which is preliminary data.</text>
</comment>
<proteinExistence type="predicted"/>
<gene>
    <name evidence="1" type="ORF">S01H1_67308</name>
</gene>
<feature type="non-terminal residue" evidence="1">
    <location>
        <position position="1"/>
    </location>
</feature>
<evidence type="ECO:0008006" key="2">
    <source>
        <dbReference type="Google" id="ProtNLM"/>
    </source>
</evidence>
<name>X0XQG5_9ZZZZ</name>
<sequence>PDQVMPITALCTVLGFNPPAMVFGPGANFGFYAYSFGDPPGPAMIEGVMSFTVAAYAAKAEITAVYDLIAARMDDDAGDPNSGIPGGPPGILSLDYWGIPPYWAALEMWLEAVESVGYVDQELIRDALAAFEDDPADTILGDCWFRMAGVPGEGGGNLDYLCHTGEIAQWQSGVFETVGYEGITDDLPNYMVTADLMFPMTDNWGWLP</sequence>
<evidence type="ECO:0000313" key="1">
    <source>
        <dbReference type="EMBL" id="GAG37572.1"/>
    </source>
</evidence>
<protein>
    <recommendedName>
        <fullName evidence="2">Leucine-binding protein domain-containing protein</fullName>
    </recommendedName>
</protein>
<organism evidence="1">
    <name type="scientific">marine sediment metagenome</name>
    <dbReference type="NCBI Taxonomy" id="412755"/>
    <lineage>
        <taxon>unclassified sequences</taxon>
        <taxon>metagenomes</taxon>
        <taxon>ecological metagenomes</taxon>
    </lineage>
</organism>
<dbReference type="EMBL" id="BARS01044568">
    <property type="protein sequence ID" value="GAG37572.1"/>
    <property type="molecule type" value="Genomic_DNA"/>
</dbReference>
<dbReference type="AlphaFoldDB" id="X0XQG5"/>
<accession>X0XQG5</accession>
<reference evidence="1" key="1">
    <citation type="journal article" date="2014" name="Front. Microbiol.">
        <title>High frequency of phylogenetically diverse reductive dehalogenase-homologous genes in deep subseafloor sedimentary metagenomes.</title>
        <authorList>
            <person name="Kawai M."/>
            <person name="Futagami T."/>
            <person name="Toyoda A."/>
            <person name="Takaki Y."/>
            <person name="Nishi S."/>
            <person name="Hori S."/>
            <person name="Arai W."/>
            <person name="Tsubouchi T."/>
            <person name="Morono Y."/>
            <person name="Uchiyama I."/>
            <person name="Ito T."/>
            <person name="Fujiyama A."/>
            <person name="Inagaki F."/>
            <person name="Takami H."/>
        </authorList>
    </citation>
    <scope>NUCLEOTIDE SEQUENCE</scope>
    <source>
        <strain evidence="1">Expedition CK06-06</strain>
    </source>
</reference>